<keyword evidence="6 7" id="KW-0472">Membrane</keyword>
<feature type="transmembrane region" description="Helical" evidence="7">
    <location>
        <begin position="129"/>
        <end position="148"/>
    </location>
</feature>
<dbReference type="PANTHER" id="PTHR42920">
    <property type="entry name" value="OS03G0707200 PROTEIN-RELATED"/>
    <property type="match status" value="1"/>
</dbReference>
<dbReference type="RefSeq" id="WP_069031955.1">
    <property type="nucleotide sequence ID" value="NZ_MDKC01000001.1"/>
</dbReference>
<comment type="subcellular location">
    <subcellularLocation>
        <location evidence="1">Cell membrane</location>
        <topology evidence="1">Multi-pass membrane protein</topology>
    </subcellularLocation>
</comment>
<dbReference type="PANTHER" id="PTHR42920:SF5">
    <property type="entry name" value="EAMA DOMAIN-CONTAINING PROTEIN"/>
    <property type="match status" value="1"/>
</dbReference>
<evidence type="ECO:0000256" key="1">
    <source>
        <dbReference type="ARBA" id="ARBA00004651"/>
    </source>
</evidence>
<feature type="domain" description="EamA" evidence="8">
    <location>
        <begin position="151"/>
        <end position="290"/>
    </location>
</feature>
<feature type="transmembrane region" description="Helical" evidence="7">
    <location>
        <begin position="68"/>
        <end position="91"/>
    </location>
</feature>
<feature type="transmembrane region" description="Helical" evidence="7">
    <location>
        <begin position="154"/>
        <end position="173"/>
    </location>
</feature>
<keyword evidence="10" id="KW-1185">Reference proteome</keyword>
<protein>
    <recommendedName>
        <fullName evidence="8">EamA domain-containing protein</fullName>
    </recommendedName>
</protein>
<organism evidence="9 10">
    <name type="scientific">Gottfriedia luciferensis</name>
    <dbReference type="NCBI Taxonomy" id="178774"/>
    <lineage>
        <taxon>Bacteria</taxon>
        <taxon>Bacillati</taxon>
        <taxon>Bacillota</taxon>
        <taxon>Bacilli</taxon>
        <taxon>Bacillales</taxon>
        <taxon>Bacillaceae</taxon>
        <taxon>Gottfriedia</taxon>
    </lineage>
</organism>
<keyword evidence="5 7" id="KW-1133">Transmembrane helix</keyword>
<evidence type="ECO:0000313" key="9">
    <source>
        <dbReference type="EMBL" id="ODG93771.1"/>
    </source>
</evidence>
<dbReference type="Proteomes" id="UP000094580">
    <property type="component" value="Unassembled WGS sequence"/>
</dbReference>
<sequence>MKNKLIAFSSLLFVSFIWGSSLFIVKETLKFVQPFTFNALRFIVAAIILFTVQTLLNRKNNKRHRGKAGFIFPGIVIGLFLFLGFVFQTFGLHYTSISKSGFIIGISVAIVPFLLFFKYKKKPTLRENVCAIIAFIGLFLLTLSTNSKFNSGDIISFFSAIAFALHIIYSTIYSPNYNSLQLATVQITFVGLASWTFALIFEDWQVIFNHALWTNKYFVFSILFTAIFCTAAAFFIQMFAQRTISATEVGIILATEPVFAAITGYYYGGERLQEIGLFGCSLILVSTIVTQIRKTKSKKQLYKEEKTIHKM</sequence>
<evidence type="ECO:0000256" key="7">
    <source>
        <dbReference type="SAM" id="Phobius"/>
    </source>
</evidence>
<reference evidence="9 10" key="1">
    <citation type="submission" date="2016-07" db="EMBL/GenBank/DDBJ databases">
        <authorList>
            <person name="Townsley L."/>
            <person name="Shank E.A."/>
        </authorList>
    </citation>
    <scope>NUCLEOTIDE SEQUENCE [LARGE SCALE GENOMIC DNA]</scope>
    <source>
        <strain evidence="9 10">CH01</strain>
    </source>
</reference>
<feature type="transmembrane region" description="Helical" evidence="7">
    <location>
        <begin position="180"/>
        <end position="201"/>
    </location>
</feature>
<feature type="transmembrane region" description="Helical" evidence="7">
    <location>
        <begin position="249"/>
        <end position="269"/>
    </location>
</feature>
<feature type="transmembrane region" description="Helical" evidence="7">
    <location>
        <begin position="35"/>
        <end position="56"/>
    </location>
</feature>
<feature type="domain" description="EamA" evidence="8">
    <location>
        <begin position="10"/>
        <end position="142"/>
    </location>
</feature>
<feature type="transmembrane region" description="Helical" evidence="7">
    <location>
        <begin position="217"/>
        <end position="237"/>
    </location>
</feature>
<keyword evidence="4 7" id="KW-0812">Transmembrane</keyword>
<evidence type="ECO:0000259" key="8">
    <source>
        <dbReference type="Pfam" id="PF00892"/>
    </source>
</evidence>
<accession>A0ABX2ZVM2</accession>
<dbReference type="InterPro" id="IPR000620">
    <property type="entry name" value="EamA_dom"/>
</dbReference>
<evidence type="ECO:0000313" key="10">
    <source>
        <dbReference type="Proteomes" id="UP000094580"/>
    </source>
</evidence>
<evidence type="ECO:0000256" key="4">
    <source>
        <dbReference type="ARBA" id="ARBA00022692"/>
    </source>
</evidence>
<evidence type="ECO:0000256" key="3">
    <source>
        <dbReference type="ARBA" id="ARBA00022475"/>
    </source>
</evidence>
<feature type="transmembrane region" description="Helical" evidence="7">
    <location>
        <begin position="275"/>
        <end position="292"/>
    </location>
</feature>
<name>A0ABX2ZVM2_9BACI</name>
<evidence type="ECO:0000256" key="5">
    <source>
        <dbReference type="ARBA" id="ARBA00022989"/>
    </source>
</evidence>
<evidence type="ECO:0000256" key="6">
    <source>
        <dbReference type="ARBA" id="ARBA00023136"/>
    </source>
</evidence>
<dbReference type="InterPro" id="IPR051258">
    <property type="entry name" value="Diverse_Substrate_Transporter"/>
</dbReference>
<dbReference type="InterPro" id="IPR037185">
    <property type="entry name" value="EmrE-like"/>
</dbReference>
<comment type="similarity">
    <text evidence="2">Belongs to the EamA transporter family.</text>
</comment>
<proteinExistence type="inferred from homology"/>
<dbReference type="Pfam" id="PF00892">
    <property type="entry name" value="EamA"/>
    <property type="match status" value="2"/>
</dbReference>
<dbReference type="EMBL" id="MDKC01000001">
    <property type="protein sequence ID" value="ODG93771.1"/>
    <property type="molecule type" value="Genomic_DNA"/>
</dbReference>
<gene>
    <name evidence="9" type="ORF">BED47_00975</name>
</gene>
<evidence type="ECO:0000256" key="2">
    <source>
        <dbReference type="ARBA" id="ARBA00007362"/>
    </source>
</evidence>
<feature type="transmembrane region" description="Helical" evidence="7">
    <location>
        <begin position="97"/>
        <end position="117"/>
    </location>
</feature>
<keyword evidence="3" id="KW-1003">Cell membrane</keyword>
<comment type="caution">
    <text evidence="9">The sequence shown here is derived from an EMBL/GenBank/DDBJ whole genome shotgun (WGS) entry which is preliminary data.</text>
</comment>
<dbReference type="SUPFAM" id="SSF103481">
    <property type="entry name" value="Multidrug resistance efflux transporter EmrE"/>
    <property type="match status" value="2"/>
</dbReference>